<organism evidence="3 4">
    <name type="scientific">Suillus discolor</name>
    <dbReference type="NCBI Taxonomy" id="1912936"/>
    <lineage>
        <taxon>Eukaryota</taxon>
        <taxon>Fungi</taxon>
        <taxon>Dikarya</taxon>
        <taxon>Basidiomycota</taxon>
        <taxon>Agaricomycotina</taxon>
        <taxon>Agaricomycetes</taxon>
        <taxon>Agaricomycetidae</taxon>
        <taxon>Boletales</taxon>
        <taxon>Suillineae</taxon>
        <taxon>Suillaceae</taxon>
        <taxon>Suillus</taxon>
    </lineage>
</organism>
<gene>
    <name evidence="3" type="ORF">F5147DRAFT_650208</name>
</gene>
<reference evidence="3" key="1">
    <citation type="journal article" date="2020" name="New Phytol.">
        <title>Comparative genomics reveals dynamic genome evolution in host specialist ectomycorrhizal fungi.</title>
        <authorList>
            <person name="Lofgren L.A."/>
            <person name="Nguyen N.H."/>
            <person name="Vilgalys R."/>
            <person name="Ruytinx J."/>
            <person name="Liao H.L."/>
            <person name="Branco S."/>
            <person name="Kuo A."/>
            <person name="LaButti K."/>
            <person name="Lipzen A."/>
            <person name="Andreopoulos W."/>
            <person name="Pangilinan J."/>
            <person name="Riley R."/>
            <person name="Hundley H."/>
            <person name="Na H."/>
            <person name="Barry K."/>
            <person name="Grigoriev I.V."/>
            <person name="Stajich J.E."/>
            <person name="Kennedy P.G."/>
        </authorList>
    </citation>
    <scope>NUCLEOTIDE SEQUENCE</scope>
    <source>
        <strain evidence="3">FC423</strain>
    </source>
</reference>
<dbReference type="AlphaFoldDB" id="A0A9P7FEM7"/>
<dbReference type="GeneID" id="64695686"/>
<evidence type="ECO:0000259" key="2">
    <source>
        <dbReference type="Pfam" id="PF06985"/>
    </source>
</evidence>
<feature type="compositionally biased region" description="Acidic residues" evidence="1">
    <location>
        <begin position="479"/>
        <end position="489"/>
    </location>
</feature>
<name>A0A9P7FEM7_9AGAM</name>
<dbReference type="PANTHER" id="PTHR10622">
    <property type="entry name" value="HET DOMAIN-CONTAINING PROTEIN"/>
    <property type="match status" value="1"/>
</dbReference>
<evidence type="ECO:0000256" key="1">
    <source>
        <dbReference type="SAM" id="MobiDB-lite"/>
    </source>
</evidence>
<evidence type="ECO:0000313" key="4">
    <source>
        <dbReference type="Proteomes" id="UP000823399"/>
    </source>
</evidence>
<dbReference type="RefSeq" id="XP_041296089.1">
    <property type="nucleotide sequence ID" value="XM_041433427.1"/>
</dbReference>
<dbReference type="OrthoDB" id="2641668at2759"/>
<dbReference type="EMBL" id="JABBWM010000011">
    <property type="protein sequence ID" value="KAG2113795.1"/>
    <property type="molecule type" value="Genomic_DNA"/>
</dbReference>
<dbReference type="Pfam" id="PF06985">
    <property type="entry name" value="HET"/>
    <property type="match status" value="1"/>
</dbReference>
<accession>A0A9P7FEM7</accession>
<keyword evidence="4" id="KW-1185">Reference proteome</keyword>
<proteinExistence type="predicted"/>
<sequence>MLSILDNAPDVQTRKLRQQYLGPSEVERAIRRVIDAQLDNAPLRVLHTTTGLLCDRETQMDAFKMSMLYKELVSSAIAHVDLHIEHIEEVVKRYLKYAMLSHRWEGKEPLLQDIQGKCVYDPELDQVGGMTKLRSFCKTALDAGYNWAWSDTCCIDKSNNVEVQESVNSMFVWYHHSTLTIVYLSDVAPSSNSGGLTKSAWNTRGWTAQEFVAPKVILFYQNNWTLYRNDRTPNHKDSIEIMHEIKDATGIDRPAVAAFRPSMNGARAKLHWASTRITTRQEDIAYSLFGIFGVRLPVDYGEKQDKALGRLLQETVARSGDISCLDWVGESSEFNSCLPASITSYKAPPCELPPLPEDDIQSSVSLLRRTGVADFASNFYTRLQNTSAPRFAAQRLHLPCIAFNVTEVRRRVGSPIPESHLTYGVKADGLHDLLITTGETLVKFWPARPIEQQFFLVRPWDRSLLELPDFTEFPKPSDYGDDTESEEDYGTPPSSPSDDWSGGSHVKQGMSDLESRALRLLVHLGQPFGAFLLAQQRSGEFKRIATDHDIIGQVQDVVSVGDLMDIRTIEIL</sequence>
<protein>
    <recommendedName>
        <fullName evidence="2">Heterokaryon incompatibility domain-containing protein</fullName>
    </recommendedName>
</protein>
<comment type="caution">
    <text evidence="3">The sequence shown here is derived from an EMBL/GenBank/DDBJ whole genome shotgun (WGS) entry which is preliminary data.</text>
</comment>
<dbReference type="InterPro" id="IPR010730">
    <property type="entry name" value="HET"/>
</dbReference>
<dbReference type="Proteomes" id="UP000823399">
    <property type="component" value="Unassembled WGS sequence"/>
</dbReference>
<evidence type="ECO:0000313" key="3">
    <source>
        <dbReference type="EMBL" id="KAG2113795.1"/>
    </source>
</evidence>
<feature type="region of interest" description="Disordered" evidence="1">
    <location>
        <begin position="473"/>
        <end position="508"/>
    </location>
</feature>
<dbReference type="PANTHER" id="PTHR10622:SF10">
    <property type="entry name" value="HET DOMAIN-CONTAINING PROTEIN"/>
    <property type="match status" value="1"/>
</dbReference>
<feature type="domain" description="Heterokaryon incompatibility" evidence="2">
    <location>
        <begin position="97"/>
        <end position="191"/>
    </location>
</feature>